<keyword evidence="3" id="KW-1185">Reference proteome</keyword>
<accession>A0A6A7NA90</accession>
<reference evidence="2 3" key="1">
    <citation type="submission" date="2019-10" db="EMBL/GenBank/DDBJ databases">
        <title>Two novel species isolated from a subtropical stream in China.</title>
        <authorList>
            <person name="Lu H."/>
        </authorList>
    </citation>
    <scope>NUCLEOTIDE SEQUENCE [LARGE SCALE GENOMIC DNA]</scope>
    <source>
        <strain evidence="2 3">FT29W</strain>
    </source>
</reference>
<dbReference type="EMBL" id="WHUG01000016">
    <property type="protein sequence ID" value="MQA41848.1"/>
    <property type="molecule type" value="Genomic_DNA"/>
</dbReference>
<dbReference type="InterPro" id="IPR019401">
    <property type="entry name" value="Znf_CHCC"/>
</dbReference>
<gene>
    <name evidence="2" type="ORF">GEV02_27240</name>
</gene>
<dbReference type="RefSeq" id="WP_152841037.1">
    <property type="nucleotide sequence ID" value="NZ_WHUG01000016.1"/>
</dbReference>
<evidence type="ECO:0000313" key="3">
    <source>
        <dbReference type="Proteomes" id="UP000440498"/>
    </source>
</evidence>
<dbReference type="GO" id="GO:0008270">
    <property type="term" value="F:zinc ion binding"/>
    <property type="evidence" value="ECO:0007669"/>
    <property type="project" value="UniProtKB-KW"/>
</dbReference>
<organism evidence="2 3">
    <name type="scientific">Rugamonas aquatica</name>
    <dbReference type="NCBI Taxonomy" id="2743357"/>
    <lineage>
        <taxon>Bacteria</taxon>
        <taxon>Pseudomonadati</taxon>
        <taxon>Pseudomonadota</taxon>
        <taxon>Betaproteobacteria</taxon>
        <taxon>Burkholderiales</taxon>
        <taxon>Oxalobacteraceae</taxon>
        <taxon>Telluria group</taxon>
        <taxon>Rugamonas</taxon>
    </lineage>
</organism>
<keyword evidence="2" id="KW-0479">Metal-binding</keyword>
<comment type="caution">
    <text evidence="2">The sequence shown here is derived from an EMBL/GenBank/DDBJ whole genome shotgun (WGS) entry which is preliminary data.</text>
</comment>
<proteinExistence type="predicted"/>
<keyword evidence="2" id="KW-0863">Zinc-finger</keyword>
<sequence>MTNAHPSAATYAVELEGKDLPAHCPNPAMPLWSSHPRVFLEFNHDGVAKCPYCGTAYRLKPGTVVGHH</sequence>
<feature type="domain" description="Zinc finger CHCC-type" evidence="1">
    <location>
        <begin position="34"/>
        <end position="57"/>
    </location>
</feature>
<keyword evidence="2" id="KW-0862">Zinc</keyword>
<name>A0A6A7NA90_9BURK</name>
<dbReference type="Pfam" id="PF10276">
    <property type="entry name" value="zf-CHCC"/>
    <property type="match status" value="1"/>
</dbReference>
<evidence type="ECO:0000259" key="1">
    <source>
        <dbReference type="Pfam" id="PF10276"/>
    </source>
</evidence>
<evidence type="ECO:0000313" key="2">
    <source>
        <dbReference type="EMBL" id="MQA41848.1"/>
    </source>
</evidence>
<dbReference type="Proteomes" id="UP000440498">
    <property type="component" value="Unassembled WGS sequence"/>
</dbReference>
<protein>
    <submittedName>
        <fullName evidence="2">Zinc-finger domain-containing protein</fullName>
    </submittedName>
</protein>
<dbReference type="AlphaFoldDB" id="A0A6A7NA90"/>
<dbReference type="Gene3D" id="2.60.260.40">
    <property type="entry name" value="q5lls5 like domains"/>
    <property type="match status" value="1"/>
</dbReference>